<dbReference type="Pfam" id="PF00011">
    <property type="entry name" value="HSP20"/>
    <property type="match status" value="1"/>
</dbReference>
<organism evidence="4 5">
    <name type="scientific">Caldimonas aquatica</name>
    <dbReference type="NCBI Taxonomy" id="376175"/>
    <lineage>
        <taxon>Bacteria</taxon>
        <taxon>Pseudomonadati</taxon>
        <taxon>Pseudomonadota</taxon>
        <taxon>Betaproteobacteria</taxon>
        <taxon>Burkholderiales</taxon>
        <taxon>Sphaerotilaceae</taxon>
        <taxon>Caldimonas</taxon>
    </lineage>
</organism>
<dbReference type="InterPro" id="IPR031107">
    <property type="entry name" value="Small_HSP"/>
</dbReference>
<evidence type="ECO:0000256" key="2">
    <source>
        <dbReference type="RuleBase" id="RU003616"/>
    </source>
</evidence>
<dbReference type="RefSeq" id="WP_264894413.1">
    <property type="nucleotide sequence ID" value="NZ_CP110257.1"/>
</dbReference>
<evidence type="ECO:0000259" key="3">
    <source>
        <dbReference type="PROSITE" id="PS01031"/>
    </source>
</evidence>
<evidence type="ECO:0000313" key="4">
    <source>
        <dbReference type="EMBL" id="UZD56407.1"/>
    </source>
</evidence>
<sequence>MNQIRLPDVLSLENTEELWRSLLRPLRWDGPQGVPQIKLDVHEDDAAYTVKAEMPGVKKEDIDVRIEGAQVSISAEVKKSDEKKEGTRVLRAERYEGFVSRSFTLGCEIDRDKATARYQDGVLELRLPKQQSGAAHKVTIE</sequence>
<gene>
    <name evidence="4" type="ORF">OMP39_07550</name>
</gene>
<dbReference type="SUPFAM" id="SSF49764">
    <property type="entry name" value="HSP20-like chaperones"/>
    <property type="match status" value="1"/>
</dbReference>
<proteinExistence type="inferred from homology"/>
<dbReference type="Proteomes" id="UP001163266">
    <property type="component" value="Chromosome"/>
</dbReference>
<dbReference type="CDD" id="cd06471">
    <property type="entry name" value="ACD_LpsHSP_like"/>
    <property type="match status" value="1"/>
</dbReference>
<name>A0ABY6MWM4_9BURK</name>
<dbReference type="Gene3D" id="2.60.40.790">
    <property type="match status" value="1"/>
</dbReference>
<dbReference type="InterPro" id="IPR002068">
    <property type="entry name" value="A-crystallin/Hsp20_dom"/>
</dbReference>
<feature type="domain" description="SHSP" evidence="3">
    <location>
        <begin position="28"/>
        <end position="141"/>
    </location>
</feature>
<dbReference type="EMBL" id="CP110257">
    <property type="protein sequence ID" value="UZD56407.1"/>
    <property type="molecule type" value="Genomic_DNA"/>
</dbReference>
<dbReference type="PANTHER" id="PTHR11527">
    <property type="entry name" value="HEAT-SHOCK PROTEIN 20 FAMILY MEMBER"/>
    <property type="match status" value="1"/>
</dbReference>
<dbReference type="PROSITE" id="PS01031">
    <property type="entry name" value="SHSP"/>
    <property type="match status" value="1"/>
</dbReference>
<comment type="similarity">
    <text evidence="1 2">Belongs to the small heat shock protein (HSP20) family.</text>
</comment>
<accession>A0ABY6MWM4</accession>
<protein>
    <submittedName>
        <fullName evidence="4">Hsp20/alpha crystallin family protein</fullName>
    </submittedName>
</protein>
<evidence type="ECO:0000256" key="1">
    <source>
        <dbReference type="PROSITE-ProRule" id="PRU00285"/>
    </source>
</evidence>
<dbReference type="InterPro" id="IPR008978">
    <property type="entry name" value="HSP20-like_chaperone"/>
</dbReference>
<evidence type="ECO:0000313" key="5">
    <source>
        <dbReference type="Proteomes" id="UP001163266"/>
    </source>
</evidence>
<reference evidence="4" key="1">
    <citation type="submission" date="2022-10" db="EMBL/GenBank/DDBJ databases">
        <title>Complete genome sequence of Schlegelella aquatica LMG 23380.</title>
        <authorList>
            <person name="Musilova J."/>
            <person name="Kourilova X."/>
            <person name="Bezdicek M."/>
            <person name="Hermankova K."/>
            <person name="Obruca S."/>
            <person name="Sedlar K."/>
        </authorList>
    </citation>
    <scope>NUCLEOTIDE SEQUENCE</scope>
    <source>
        <strain evidence="4">LMG 23380</strain>
    </source>
</reference>
<keyword evidence="5" id="KW-1185">Reference proteome</keyword>